<evidence type="ECO:0008006" key="3">
    <source>
        <dbReference type="Google" id="ProtNLM"/>
    </source>
</evidence>
<dbReference type="EMBL" id="AWWH01000083">
    <property type="protein sequence ID" value="ETA74378.1"/>
    <property type="molecule type" value="Genomic_DNA"/>
</dbReference>
<sequence>MHWALDNGTWSSTSQEVDKLVDAINRGDTSITLENYGTFDLSGVVGKIPVILSGHEHQDNAKTLSSGVSHVVTTCDAGRLQYHEETTYVKGTTSEQALDVFIIDFDKKEIDDLRIGRGSDRKFNF</sequence>
<evidence type="ECO:0000313" key="1">
    <source>
        <dbReference type="EMBL" id="ETA74378.1"/>
    </source>
</evidence>
<protein>
    <recommendedName>
        <fullName evidence="3">Calcineurin-like phosphoesterase domain-containing protein</fullName>
    </recommendedName>
</protein>
<proteinExistence type="predicted"/>
<comment type="caution">
    <text evidence="1">The sequence shown here is derived from an EMBL/GenBank/DDBJ whole genome shotgun (WGS) entry which is preliminary data.</text>
</comment>
<accession>V7HYV7</accession>
<reference evidence="1 2" key="1">
    <citation type="journal article" date="2014" name="Genome Announc.">
        <title>The Genome of the Predominant Equine Lactobacillus Species, Lactobacillus equi, Is Reflective of Its Lifestyle Adaptations to an Herbivorous Host.</title>
        <authorList>
            <person name="O'Donnell M.M."/>
            <person name="Harris H.M."/>
            <person name="O'Toole P.W."/>
            <person name="Ross R.P."/>
        </authorList>
    </citation>
    <scope>NUCLEOTIDE SEQUENCE [LARGE SCALE GENOMIC DNA]</scope>
    <source>
        <strain evidence="1 2">DPC 6820</strain>
    </source>
</reference>
<dbReference type="AlphaFoldDB" id="V7HYV7"/>
<organism evidence="1 2">
    <name type="scientific">Ligilactobacillus equi DPC 6820</name>
    <dbReference type="NCBI Taxonomy" id="1392007"/>
    <lineage>
        <taxon>Bacteria</taxon>
        <taxon>Bacillati</taxon>
        <taxon>Bacillota</taxon>
        <taxon>Bacilli</taxon>
        <taxon>Lactobacillales</taxon>
        <taxon>Lactobacillaceae</taxon>
        <taxon>Ligilactobacillus</taxon>
    </lineage>
</organism>
<gene>
    <name evidence="1" type="ORF">LEQ_2019</name>
</gene>
<name>V7HYV7_9LACO</name>
<dbReference type="PATRIC" id="fig|1392007.3.peg.805"/>
<evidence type="ECO:0000313" key="2">
    <source>
        <dbReference type="Proteomes" id="UP000018559"/>
    </source>
</evidence>
<keyword evidence="2" id="KW-1185">Reference proteome</keyword>
<dbReference type="Proteomes" id="UP000018559">
    <property type="component" value="Unassembled WGS sequence"/>
</dbReference>